<dbReference type="SMART" id="SM00220">
    <property type="entry name" value="S_TKc"/>
    <property type="match status" value="1"/>
</dbReference>
<dbReference type="PANTHER" id="PTHR24346">
    <property type="entry name" value="MAP/MICROTUBULE AFFINITY-REGULATING KINASE"/>
    <property type="match status" value="1"/>
</dbReference>
<proteinExistence type="predicted"/>
<evidence type="ECO:0000256" key="6">
    <source>
        <dbReference type="PROSITE-ProRule" id="PRU10141"/>
    </source>
</evidence>
<evidence type="ECO:0000313" key="11">
    <source>
        <dbReference type="Proteomes" id="UP001150062"/>
    </source>
</evidence>
<reference evidence="10" key="1">
    <citation type="submission" date="2022-08" db="EMBL/GenBank/DDBJ databases">
        <title>Novel sulfate-reducing endosymbionts in the free-living metamonad Anaeramoeba.</title>
        <authorList>
            <person name="Jerlstrom-Hultqvist J."/>
            <person name="Cepicka I."/>
            <person name="Gallot-Lavallee L."/>
            <person name="Salas-Leiva D."/>
            <person name="Curtis B.A."/>
            <person name="Zahonova K."/>
            <person name="Pipaliya S."/>
            <person name="Dacks J."/>
            <person name="Roger A.J."/>
        </authorList>
    </citation>
    <scope>NUCLEOTIDE SEQUENCE</scope>
    <source>
        <strain evidence="10">Schooner1</strain>
    </source>
</reference>
<sequence length="874" mass="101572">MSLQKIGPYIIGSTIGEGSFSKVKWAINPNTKKEVAVKIISKTNLVIDQKNMDRVRTEIAIQKLINHPNIIKIYDVYETEKHLFLILEYVSGGELFEYILESGRVEPNQTRKFFQQIIYGLEQIHSFSISHRDLKPENLLLDEDNNIKIADFGLAKMIKSDGLLETACGSPHYVSPEVIRGKGYDGKKSDIWSCGVILYALLCGKLPFDQSDYNDLFLNISLGEYEFPSFLGELEKDLISKMLVVDSEKRISIKEIKRHAWFTFNFPKNYLPPSPPIDYGKGLEKPIELDEMDDEIVKELSQLGIMNWIEVIEELQSKGKNSIKIFYNFYLKHSRQQSKFDQDEEEKVVPKRERKKSLPLKKRRNSITKTRGMKTPPPKKISKNNSKQENESEGNNGINHQNNFSKNMKSDKILHLRELIEKTEKQNDLEMSEYSQIMNQSCFFKDVKSTKKQKEGKKNKLHSILDNEDETKNTKLGLPRRKITNEKKKKPRRRSFSLAKSYRRPDITKSPKKNKKFVLKSPIAVRKFKFKKFQKKNKTKKNRIRKGNKQKTTKKILNNNNLSLEKKNKIKKKIFPLRLDVRTKNNVPKKEMAQTKDKKQDSNTNSSKKKMKLNITIPPQLQRTSKKNMKSFMTPRQEEIVNTEKRWFKNTVTKKEQKKLNHKLKKQLKRQQKKLMKQLKANQNIPVFIAQNKIIALSSANTITDLIAELQTAFTICNYDWSYPNFTTLKGNIGKLGIKVKVIKKDIDSLLDLVSVNMVDCLNEKFLRKSLKKNKMSHFSNSSTTSLSCSSTSSISSYFAVDELKKDDLTFHRSRSNGDEESLVQIKQHVLNNLDSIDPLQKRDWKMAIEFVWKSGSAKKFIEETENLIRFLSQ</sequence>
<feature type="compositionally biased region" description="Polar residues" evidence="8">
    <location>
        <begin position="393"/>
        <end position="406"/>
    </location>
</feature>
<evidence type="ECO:0000256" key="4">
    <source>
        <dbReference type="ARBA" id="ARBA00022777"/>
    </source>
</evidence>
<evidence type="ECO:0000256" key="3">
    <source>
        <dbReference type="ARBA" id="ARBA00022741"/>
    </source>
</evidence>
<feature type="compositionally biased region" description="Basic residues" evidence="8">
    <location>
        <begin position="478"/>
        <end position="495"/>
    </location>
</feature>
<keyword evidence="2" id="KW-0808">Transferase</keyword>
<keyword evidence="1" id="KW-0723">Serine/threonine-protein kinase</keyword>
<keyword evidence="7" id="KW-0175">Coiled coil</keyword>
<organism evidence="10 11">
    <name type="scientific">Anaeramoeba flamelloides</name>
    <dbReference type="NCBI Taxonomy" id="1746091"/>
    <lineage>
        <taxon>Eukaryota</taxon>
        <taxon>Metamonada</taxon>
        <taxon>Anaeramoebidae</taxon>
        <taxon>Anaeramoeba</taxon>
    </lineage>
</organism>
<keyword evidence="4 10" id="KW-0418">Kinase</keyword>
<accession>A0ABQ8YK90</accession>
<keyword evidence="3 6" id="KW-0547">Nucleotide-binding</keyword>
<evidence type="ECO:0000259" key="9">
    <source>
        <dbReference type="PROSITE" id="PS50011"/>
    </source>
</evidence>
<gene>
    <name evidence="10" type="ORF">M0813_20708</name>
</gene>
<dbReference type="Pfam" id="PF00069">
    <property type="entry name" value="Pkinase"/>
    <property type="match status" value="1"/>
</dbReference>
<dbReference type="InterPro" id="IPR011009">
    <property type="entry name" value="Kinase-like_dom_sf"/>
</dbReference>
<name>A0ABQ8YK90_9EUKA</name>
<dbReference type="InterPro" id="IPR000719">
    <property type="entry name" value="Prot_kinase_dom"/>
</dbReference>
<comment type="caution">
    <text evidence="10">The sequence shown here is derived from an EMBL/GenBank/DDBJ whole genome shotgun (WGS) entry which is preliminary data.</text>
</comment>
<dbReference type="PROSITE" id="PS00108">
    <property type="entry name" value="PROTEIN_KINASE_ST"/>
    <property type="match status" value="1"/>
</dbReference>
<feature type="region of interest" description="Disordered" evidence="8">
    <location>
        <begin position="581"/>
        <end position="610"/>
    </location>
</feature>
<evidence type="ECO:0000256" key="5">
    <source>
        <dbReference type="ARBA" id="ARBA00022840"/>
    </source>
</evidence>
<dbReference type="InterPro" id="IPR008271">
    <property type="entry name" value="Ser/Thr_kinase_AS"/>
</dbReference>
<evidence type="ECO:0000313" key="10">
    <source>
        <dbReference type="EMBL" id="KAJ6244999.1"/>
    </source>
</evidence>
<dbReference type="InterPro" id="IPR017441">
    <property type="entry name" value="Protein_kinase_ATP_BS"/>
</dbReference>
<evidence type="ECO:0000256" key="1">
    <source>
        <dbReference type="ARBA" id="ARBA00022527"/>
    </source>
</evidence>
<dbReference type="PROSITE" id="PS00107">
    <property type="entry name" value="PROTEIN_KINASE_ATP"/>
    <property type="match status" value="1"/>
</dbReference>
<evidence type="ECO:0000256" key="8">
    <source>
        <dbReference type="SAM" id="MobiDB-lite"/>
    </source>
</evidence>
<keyword evidence="5 6" id="KW-0067">ATP-binding</keyword>
<dbReference type="Proteomes" id="UP001150062">
    <property type="component" value="Unassembled WGS sequence"/>
</dbReference>
<dbReference type="SUPFAM" id="SSF56112">
    <property type="entry name" value="Protein kinase-like (PK-like)"/>
    <property type="match status" value="1"/>
</dbReference>
<feature type="region of interest" description="Disordered" evidence="8">
    <location>
        <begin position="340"/>
        <end position="406"/>
    </location>
</feature>
<keyword evidence="11" id="KW-1185">Reference proteome</keyword>
<feature type="compositionally biased region" description="Basic residues" evidence="8">
    <location>
        <begin position="352"/>
        <end position="366"/>
    </location>
</feature>
<feature type="region of interest" description="Disordered" evidence="8">
    <location>
        <begin position="450"/>
        <end position="515"/>
    </location>
</feature>
<dbReference type="PROSITE" id="PS50011">
    <property type="entry name" value="PROTEIN_KINASE_DOM"/>
    <property type="match status" value="1"/>
</dbReference>
<dbReference type="PANTHER" id="PTHR24346:SF82">
    <property type="entry name" value="KP78A-RELATED"/>
    <property type="match status" value="1"/>
</dbReference>
<dbReference type="EMBL" id="JAOAOG010000155">
    <property type="protein sequence ID" value="KAJ6244999.1"/>
    <property type="molecule type" value="Genomic_DNA"/>
</dbReference>
<dbReference type="GO" id="GO:0016301">
    <property type="term" value="F:kinase activity"/>
    <property type="evidence" value="ECO:0007669"/>
    <property type="project" value="UniProtKB-KW"/>
</dbReference>
<evidence type="ECO:0000256" key="2">
    <source>
        <dbReference type="ARBA" id="ARBA00022679"/>
    </source>
</evidence>
<dbReference type="Gene3D" id="1.10.510.10">
    <property type="entry name" value="Transferase(Phosphotransferase) domain 1"/>
    <property type="match status" value="1"/>
</dbReference>
<feature type="coiled-coil region" evidence="7">
    <location>
        <begin position="654"/>
        <end position="685"/>
    </location>
</feature>
<feature type="binding site" evidence="6">
    <location>
        <position position="38"/>
    </location>
    <ligand>
        <name>ATP</name>
        <dbReference type="ChEBI" id="CHEBI:30616"/>
    </ligand>
</feature>
<feature type="compositionally biased region" description="Basic and acidic residues" evidence="8">
    <location>
        <begin position="581"/>
        <end position="601"/>
    </location>
</feature>
<feature type="domain" description="Protein kinase" evidence="9">
    <location>
        <begin position="9"/>
        <end position="262"/>
    </location>
</feature>
<protein>
    <submittedName>
        <fullName evidence="10">Protein kinase</fullName>
    </submittedName>
</protein>
<evidence type="ECO:0000256" key="7">
    <source>
        <dbReference type="SAM" id="Coils"/>
    </source>
</evidence>